<name>A0A1F4ULV3_UNCKA</name>
<feature type="transmembrane region" description="Helical" evidence="1">
    <location>
        <begin position="6"/>
        <end position="28"/>
    </location>
</feature>
<evidence type="ECO:0000313" key="3">
    <source>
        <dbReference type="Proteomes" id="UP000178615"/>
    </source>
</evidence>
<evidence type="ECO:0008006" key="4">
    <source>
        <dbReference type="Google" id="ProtNLM"/>
    </source>
</evidence>
<proteinExistence type="predicted"/>
<dbReference type="EMBL" id="MEUV01000019">
    <property type="protein sequence ID" value="OGC45896.1"/>
    <property type="molecule type" value="Genomic_DNA"/>
</dbReference>
<comment type="caution">
    <text evidence="2">The sequence shown here is derived from an EMBL/GenBank/DDBJ whole genome shotgun (WGS) entry which is preliminary data.</text>
</comment>
<sequence length="121" mass="14174">MDEDMFKIGCFALIVLVVVVFIGVFSIFESYVNPETIQGTVVDSYIKRYGESDYFHVVVQFDNGSKEIFQNRDALWFGKFNSADVQQTIEIGKRYEFDIRGTRWPLMSWFRNIVEVHPITK</sequence>
<protein>
    <recommendedName>
        <fullName evidence="4">DUF1523 domain-containing protein</fullName>
    </recommendedName>
</protein>
<dbReference type="AlphaFoldDB" id="A0A1F4ULV3"/>
<gene>
    <name evidence="2" type="ORF">A2V49_02485</name>
</gene>
<evidence type="ECO:0000256" key="1">
    <source>
        <dbReference type="SAM" id="Phobius"/>
    </source>
</evidence>
<keyword evidence="1" id="KW-0812">Transmembrane</keyword>
<organism evidence="2 3">
    <name type="scientific">candidate division WWE3 bacterium RBG_19FT_COMBO_34_6</name>
    <dbReference type="NCBI Taxonomy" id="1802612"/>
    <lineage>
        <taxon>Bacteria</taxon>
        <taxon>Katanobacteria</taxon>
    </lineage>
</organism>
<accession>A0A1F4ULV3</accession>
<keyword evidence="1" id="KW-0472">Membrane</keyword>
<reference evidence="2 3" key="1">
    <citation type="journal article" date="2016" name="Nat. Commun.">
        <title>Thousands of microbial genomes shed light on interconnected biogeochemical processes in an aquifer system.</title>
        <authorList>
            <person name="Anantharaman K."/>
            <person name="Brown C.T."/>
            <person name="Hug L.A."/>
            <person name="Sharon I."/>
            <person name="Castelle C.J."/>
            <person name="Probst A.J."/>
            <person name="Thomas B.C."/>
            <person name="Singh A."/>
            <person name="Wilkins M.J."/>
            <person name="Karaoz U."/>
            <person name="Brodie E.L."/>
            <person name="Williams K.H."/>
            <person name="Hubbard S.S."/>
            <person name="Banfield J.F."/>
        </authorList>
    </citation>
    <scope>NUCLEOTIDE SEQUENCE [LARGE SCALE GENOMIC DNA]</scope>
</reference>
<evidence type="ECO:0000313" key="2">
    <source>
        <dbReference type="EMBL" id="OGC45896.1"/>
    </source>
</evidence>
<dbReference type="Proteomes" id="UP000178615">
    <property type="component" value="Unassembled WGS sequence"/>
</dbReference>
<keyword evidence="1" id="KW-1133">Transmembrane helix</keyword>